<gene>
    <name evidence="3" type="ORF">COV05_00150</name>
</gene>
<sequence length="226" mass="22750">MAIRQSVSGAQVGQSLVIKLVLDGLDLVDGQKWRLDLPGLSLSNPEQTIPAGATAPHTLTWTSTTPIPAGTTVLNAELWLATVPPVSKGTFAIPVTPAPVAPIGPAPSAPAPAPATPAPATPAAPAPAIPQPLQVQVVGQPNTLGRILNGTTFIGLGTALVILAIIAVIVGGVMFATYTGINGLSSHPTTTAPTKDSVTTTVTQTVITDDPDVLKEAAKGNASITH</sequence>
<keyword evidence="2" id="KW-0472">Membrane</keyword>
<evidence type="ECO:0000256" key="2">
    <source>
        <dbReference type="SAM" id="Phobius"/>
    </source>
</evidence>
<dbReference type="Proteomes" id="UP000231436">
    <property type="component" value="Unassembled WGS sequence"/>
</dbReference>
<evidence type="ECO:0000256" key="1">
    <source>
        <dbReference type="SAM" id="MobiDB-lite"/>
    </source>
</evidence>
<keyword evidence="2" id="KW-1133">Transmembrane helix</keyword>
<comment type="caution">
    <text evidence="3">The sequence shown here is derived from an EMBL/GenBank/DDBJ whole genome shotgun (WGS) entry which is preliminary data.</text>
</comment>
<protein>
    <submittedName>
        <fullName evidence="3">Uncharacterized protein</fullName>
    </submittedName>
</protein>
<keyword evidence="2" id="KW-0812">Transmembrane</keyword>
<evidence type="ECO:0000313" key="4">
    <source>
        <dbReference type="Proteomes" id="UP000231436"/>
    </source>
</evidence>
<feature type="region of interest" description="Disordered" evidence="1">
    <location>
        <begin position="107"/>
        <end position="126"/>
    </location>
</feature>
<evidence type="ECO:0000313" key="3">
    <source>
        <dbReference type="EMBL" id="PJE77250.1"/>
    </source>
</evidence>
<organism evidence="3 4">
    <name type="scientific">Candidatus Uhrbacteria bacterium CG10_big_fil_rev_8_21_14_0_10_48_16</name>
    <dbReference type="NCBI Taxonomy" id="1975038"/>
    <lineage>
        <taxon>Bacteria</taxon>
        <taxon>Candidatus Uhriibacteriota</taxon>
    </lineage>
</organism>
<proteinExistence type="predicted"/>
<dbReference type="AlphaFoldDB" id="A0A2M8LII9"/>
<dbReference type="EMBL" id="PFEU01000002">
    <property type="protein sequence ID" value="PJE77250.1"/>
    <property type="molecule type" value="Genomic_DNA"/>
</dbReference>
<reference evidence="4" key="1">
    <citation type="submission" date="2017-09" db="EMBL/GenBank/DDBJ databases">
        <title>Depth-based differentiation of microbial function through sediment-hosted aquifers and enrichment of novel symbionts in the deep terrestrial subsurface.</title>
        <authorList>
            <person name="Probst A.J."/>
            <person name="Ladd B."/>
            <person name="Jarett J.K."/>
            <person name="Geller-Mcgrath D.E."/>
            <person name="Sieber C.M.K."/>
            <person name="Emerson J.B."/>
            <person name="Anantharaman K."/>
            <person name="Thomas B.C."/>
            <person name="Malmstrom R."/>
            <person name="Stieglmeier M."/>
            <person name="Klingl A."/>
            <person name="Woyke T."/>
            <person name="Ryan C.M."/>
            <person name="Banfield J.F."/>
        </authorList>
    </citation>
    <scope>NUCLEOTIDE SEQUENCE [LARGE SCALE GENOMIC DNA]</scope>
</reference>
<feature type="transmembrane region" description="Helical" evidence="2">
    <location>
        <begin position="153"/>
        <end position="178"/>
    </location>
</feature>
<name>A0A2M8LII9_9BACT</name>
<accession>A0A2M8LII9</accession>